<evidence type="ECO:0000313" key="2">
    <source>
        <dbReference type="Proteomes" id="UP000011866"/>
    </source>
</evidence>
<dbReference type="RefSeq" id="WP_015487365.1">
    <property type="nucleotide sequence ID" value="NC_020888.1"/>
</dbReference>
<dbReference type="Proteomes" id="UP000011866">
    <property type="component" value="Chromosome"/>
</dbReference>
<reference evidence="1 2" key="1">
    <citation type="journal article" date="2013" name="Genome Announc.">
        <title>Genome Sequence of Thalassolituus oleivorans MIL-1 (DSM 14913T).</title>
        <authorList>
            <person name="Golyshin P.N."/>
            <person name="Werner J."/>
            <person name="Chernikova T.N."/>
            <person name="Tran H."/>
            <person name="Ferrer M."/>
            <person name="Yakimov M.M."/>
            <person name="Teeling H."/>
            <person name="Golyshina O.V."/>
        </authorList>
    </citation>
    <scope>NUCLEOTIDE SEQUENCE [LARGE SCALE GENOMIC DNA]</scope>
    <source>
        <strain evidence="1 2">MIL-1</strain>
    </source>
</reference>
<dbReference type="GeneID" id="79177048"/>
<organism evidence="1 2">
    <name type="scientific">Thalassolituus oleivorans MIL-1</name>
    <dbReference type="NCBI Taxonomy" id="1298593"/>
    <lineage>
        <taxon>Bacteria</taxon>
        <taxon>Pseudomonadati</taxon>
        <taxon>Pseudomonadota</taxon>
        <taxon>Gammaproteobacteria</taxon>
        <taxon>Oceanospirillales</taxon>
        <taxon>Oceanospirillaceae</taxon>
        <taxon>Thalassolituus</taxon>
    </lineage>
</organism>
<evidence type="ECO:0000313" key="1">
    <source>
        <dbReference type="EMBL" id="CCU72647.1"/>
    </source>
</evidence>
<proteinExistence type="predicted"/>
<dbReference type="AlphaFoldDB" id="M5DTA4"/>
<dbReference type="EMBL" id="HF680312">
    <property type="protein sequence ID" value="CCU72647.1"/>
    <property type="molecule type" value="Genomic_DNA"/>
</dbReference>
<sequence length="132" mass="15059">MITSKITSFSFGEIEKKINKELVKVEFNEKDVKGKFSLVFYEYSYDGYNNPSVTIRARANQGSDRAYFADITVEVLQKTIEAIVEERCGKGSYVTKISNVSYENSILNDRPNYLQFMAVIAAKQDPSTKLSW</sequence>
<name>M5DTA4_9GAMM</name>
<dbReference type="KEGG" id="tol:TOL_2243"/>
<dbReference type="HOGENOM" id="CLU_1916077_0_0_6"/>
<protein>
    <submittedName>
        <fullName evidence="1">Uncharacterized protein</fullName>
    </submittedName>
</protein>
<gene>
    <name evidence="1" type="ORF">TOL_2243</name>
</gene>
<accession>M5DTA4</accession>
<keyword evidence="2" id="KW-1185">Reference proteome</keyword>